<gene>
    <name evidence="1" type="ORF">MNBD_ALPHA03-601</name>
</gene>
<reference evidence="1" key="1">
    <citation type="submission" date="2018-06" db="EMBL/GenBank/DDBJ databases">
        <authorList>
            <person name="Zhirakovskaya E."/>
        </authorList>
    </citation>
    <scope>NUCLEOTIDE SEQUENCE</scope>
</reference>
<protein>
    <submittedName>
        <fullName evidence="1">Uncharacterized protein</fullName>
    </submittedName>
</protein>
<dbReference type="EMBL" id="UOFW01000076">
    <property type="protein sequence ID" value="VAX04069.1"/>
    <property type="molecule type" value="Genomic_DNA"/>
</dbReference>
<accession>A0A3B1ADS3</accession>
<name>A0A3B1ADS3_9ZZZZ</name>
<proteinExistence type="predicted"/>
<evidence type="ECO:0000313" key="1">
    <source>
        <dbReference type="EMBL" id="VAX04069.1"/>
    </source>
</evidence>
<organism evidence="1">
    <name type="scientific">hydrothermal vent metagenome</name>
    <dbReference type="NCBI Taxonomy" id="652676"/>
    <lineage>
        <taxon>unclassified sequences</taxon>
        <taxon>metagenomes</taxon>
        <taxon>ecological metagenomes</taxon>
    </lineage>
</organism>
<sequence length="202" mass="22425">MEKGSYKRLLVKLSGAGLGLAVMLGAATMMARDFHSDIITSAELSSHSKSLSHQVNRDFDIITETGGADAKSVQPSLSLQSIKMEHFERLMGIRLSTVETISETIEEISYKAAIPSALKENILFNLQLQLQKAEKNLQETEVLSVIFSHNDNPSLMNLSKSDGCDNEDIILLEKCEGQCATGDSELDEKRRKRNTTEAFFWI</sequence>
<dbReference type="AlphaFoldDB" id="A0A3B1ADS3"/>